<reference evidence="1 2" key="1">
    <citation type="journal article" date="2014" name="BMC Genomics">
        <title>Comparison of environmental and isolate Sulfobacillus genomes reveals diverse carbon, sulfur, nitrogen, and hydrogen metabolisms.</title>
        <authorList>
            <person name="Justice N.B."/>
            <person name="Norman A."/>
            <person name="Brown C.T."/>
            <person name="Singh A."/>
            <person name="Thomas B.C."/>
            <person name="Banfield J.F."/>
        </authorList>
    </citation>
    <scope>NUCLEOTIDE SEQUENCE [LARGE SCALE GENOMIC DNA]</scope>
    <source>
        <strain evidence="1">AMDSBA5</strain>
    </source>
</reference>
<name>A0A2T2WF96_SULTH</name>
<sequence length="83" mass="9358">MKYVIIEQVPPLNPWWQFWKSSPLLDISRTIYRVCGGKLHNIFTQLQSLPQTFGPLPSADAEHLAQSLSYLGAHVSVAEIPPE</sequence>
<organism evidence="1 2">
    <name type="scientific">Sulfobacillus thermosulfidooxidans</name>
    <dbReference type="NCBI Taxonomy" id="28034"/>
    <lineage>
        <taxon>Bacteria</taxon>
        <taxon>Bacillati</taxon>
        <taxon>Bacillota</taxon>
        <taxon>Clostridia</taxon>
        <taxon>Eubacteriales</taxon>
        <taxon>Clostridiales Family XVII. Incertae Sedis</taxon>
        <taxon>Sulfobacillus</taxon>
    </lineage>
</organism>
<protein>
    <submittedName>
        <fullName evidence="1">Uncharacterized protein</fullName>
    </submittedName>
</protein>
<dbReference type="EMBL" id="PXYX01000127">
    <property type="protein sequence ID" value="PSR20899.1"/>
    <property type="molecule type" value="Genomic_DNA"/>
</dbReference>
<dbReference type="AlphaFoldDB" id="A0A2T2WF96"/>
<dbReference type="Proteomes" id="UP000242705">
    <property type="component" value="Unassembled WGS sequence"/>
</dbReference>
<evidence type="ECO:0000313" key="1">
    <source>
        <dbReference type="EMBL" id="PSR20899.1"/>
    </source>
</evidence>
<accession>A0A2T2WF96</accession>
<evidence type="ECO:0000313" key="2">
    <source>
        <dbReference type="Proteomes" id="UP000242705"/>
    </source>
</evidence>
<gene>
    <name evidence="1" type="ORF">C7B47_17650</name>
</gene>
<proteinExistence type="predicted"/>
<comment type="caution">
    <text evidence="1">The sequence shown here is derived from an EMBL/GenBank/DDBJ whole genome shotgun (WGS) entry which is preliminary data.</text>
</comment>